<evidence type="ECO:0000313" key="2">
    <source>
        <dbReference type="EMBL" id="ALX05726.1"/>
    </source>
</evidence>
<dbReference type="InterPro" id="IPR052514">
    <property type="entry name" value="SAM-dependent_MTase"/>
</dbReference>
<dbReference type="Gene3D" id="3.40.50.150">
    <property type="entry name" value="Vaccinia Virus protein VP39"/>
    <property type="match status" value="1"/>
</dbReference>
<evidence type="ECO:0000313" key="3">
    <source>
        <dbReference type="Proteomes" id="UP000067689"/>
    </source>
</evidence>
<dbReference type="Pfam" id="PF05050">
    <property type="entry name" value="Methyltransf_21"/>
    <property type="match status" value="1"/>
</dbReference>
<dbReference type="NCBIfam" id="TIGR01444">
    <property type="entry name" value="fkbM_fam"/>
    <property type="match status" value="1"/>
</dbReference>
<dbReference type="Proteomes" id="UP000067689">
    <property type="component" value="Chromosome"/>
</dbReference>
<gene>
    <name evidence="2" type="ORF">AERYTH_13990</name>
</gene>
<dbReference type="InterPro" id="IPR029063">
    <property type="entry name" value="SAM-dependent_MTases_sf"/>
</dbReference>
<dbReference type="SUPFAM" id="SSF53335">
    <property type="entry name" value="S-adenosyl-L-methionine-dependent methyltransferases"/>
    <property type="match status" value="1"/>
</dbReference>
<dbReference type="STRING" id="2041.AERYTH_13990"/>
<dbReference type="PANTHER" id="PTHR34203:SF15">
    <property type="entry name" value="SLL1173 PROTEIN"/>
    <property type="match status" value="1"/>
</dbReference>
<dbReference type="RefSeq" id="WP_067859976.1">
    <property type="nucleotide sequence ID" value="NZ_CP011502.1"/>
</dbReference>
<dbReference type="EMBL" id="CP011502">
    <property type="protein sequence ID" value="ALX05726.1"/>
    <property type="molecule type" value="Genomic_DNA"/>
</dbReference>
<dbReference type="OrthoDB" id="424472at2"/>
<dbReference type="PANTHER" id="PTHR34203">
    <property type="entry name" value="METHYLTRANSFERASE, FKBM FAMILY PROTEIN"/>
    <property type="match status" value="1"/>
</dbReference>
<accession>A0A0U4CCX7</accession>
<dbReference type="InterPro" id="IPR006342">
    <property type="entry name" value="FkbM_mtfrase"/>
</dbReference>
<evidence type="ECO:0000259" key="1">
    <source>
        <dbReference type="Pfam" id="PF05050"/>
    </source>
</evidence>
<dbReference type="AlphaFoldDB" id="A0A0U4CCX7"/>
<organism evidence="2 3">
    <name type="scientific">Aeromicrobium erythreum</name>
    <dbReference type="NCBI Taxonomy" id="2041"/>
    <lineage>
        <taxon>Bacteria</taxon>
        <taxon>Bacillati</taxon>
        <taxon>Actinomycetota</taxon>
        <taxon>Actinomycetes</taxon>
        <taxon>Propionibacteriales</taxon>
        <taxon>Nocardioidaceae</taxon>
        <taxon>Aeromicrobium</taxon>
    </lineage>
</organism>
<feature type="domain" description="Methyltransferase FkbM" evidence="1">
    <location>
        <begin position="85"/>
        <end position="241"/>
    </location>
</feature>
<sequence length="268" mass="28741">MTVLDRATWVARRTRQTVSVFDNGWTVLRHMATGADELAFEVDGLTIHCPNAPGARVPVYEVFAEDEYSLDWFAQGLPDDVHVVDIGAHIGCFSTDLVRRFPGASVHSYEPTPSTGAYTVRNVESNRLGDRITVHRAAVGARAGTLVMADNGPGSGHNGVLHLGESGATEIEVACESIADAFAASGGRVDLIKMDAEGAEYGIVLESDPALWSGVRRVVMEYHHSDDHDFGELRTFLEAAGLALVRHETGGPGFGLAWFSRDPLPAAG</sequence>
<keyword evidence="3" id="KW-1185">Reference proteome</keyword>
<dbReference type="KEGG" id="aer:AERYTH_13990"/>
<protein>
    <recommendedName>
        <fullName evidence="1">Methyltransferase FkbM domain-containing protein</fullName>
    </recommendedName>
</protein>
<dbReference type="PATRIC" id="fig|2041.4.peg.2916"/>
<proteinExistence type="predicted"/>
<reference evidence="2 3" key="1">
    <citation type="journal article" date="1991" name="Int. J. Syst. Bacteriol.">
        <title>Description of the erythromycin-producing bacterium Arthrobacter sp. strain NRRL B-3381 as Aeromicrobium erythreum gen. nov., sp. nov.</title>
        <authorList>
            <person name="Miller E.S."/>
            <person name="Woese C.R."/>
            <person name="Brenner S."/>
        </authorList>
    </citation>
    <scope>NUCLEOTIDE SEQUENCE [LARGE SCALE GENOMIC DNA]</scope>
    <source>
        <strain evidence="2 3">AR18</strain>
    </source>
</reference>
<name>A0A0U4CCX7_9ACTN</name>